<organism evidence="5 6">
    <name type="scientific">Engystomops pustulosus</name>
    <name type="common">Tungara frog</name>
    <name type="synonym">Physalaemus pustulosus</name>
    <dbReference type="NCBI Taxonomy" id="76066"/>
    <lineage>
        <taxon>Eukaryota</taxon>
        <taxon>Metazoa</taxon>
        <taxon>Chordata</taxon>
        <taxon>Craniata</taxon>
        <taxon>Vertebrata</taxon>
        <taxon>Euteleostomi</taxon>
        <taxon>Amphibia</taxon>
        <taxon>Batrachia</taxon>
        <taxon>Anura</taxon>
        <taxon>Neobatrachia</taxon>
        <taxon>Hyloidea</taxon>
        <taxon>Leptodactylidae</taxon>
        <taxon>Leiuperinae</taxon>
        <taxon>Engystomops</taxon>
    </lineage>
</organism>
<dbReference type="CDD" id="cd13157">
    <property type="entry name" value="PTB_tensin-related"/>
    <property type="match status" value="1"/>
</dbReference>
<evidence type="ECO:0000256" key="1">
    <source>
        <dbReference type="ARBA" id="ARBA00022999"/>
    </source>
</evidence>
<comment type="caution">
    <text evidence="5">The sequence shown here is derived from an EMBL/GenBank/DDBJ whole genome shotgun (WGS) entry which is preliminary data.</text>
</comment>
<dbReference type="CDD" id="cd00173">
    <property type="entry name" value="SH2"/>
    <property type="match status" value="1"/>
</dbReference>
<dbReference type="SUPFAM" id="SSF55550">
    <property type="entry name" value="SH2 domain"/>
    <property type="match status" value="1"/>
</dbReference>
<dbReference type="Proteomes" id="UP000824782">
    <property type="component" value="Unassembled WGS sequence"/>
</dbReference>
<keyword evidence="6" id="KW-1185">Reference proteome</keyword>
<dbReference type="InterPro" id="IPR006020">
    <property type="entry name" value="PTB/PI_dom"/>
</dbReference>
<evidence type="ECO:0000259" key="4">
    <source>
        <dbReference type="PROSITE" id="PS50001"/>
    </source>
</evidence>
<protein>
    <recommendedName>
        <fullName evidence="7">SH2 domain-containing protein 5</fullName>
    </recommendedName>
</protein>
<feature type="domain" description="PID" evidence="3">
    <location>
        <begin position="26"/>
        <end position="142"/>
    </location>
</feature>
<dbReference type="InterPro" id="IPR036860">
    <property type="entry name" value="SH2_dom_sf"/>
</dbReference>
<dbReference type="SMART" id="SM00252">
    <property type="entry name" value="SH2"/>
    <property type="match status" value="1"/>
</dbReference>
<dbReference type="GO" id="GO:0014069">
    <property type="term" value="C:postsynaptic density"/>
    <property type="evidence" value="ECO:0007669"/>
    <property type="project" value="TreeGrafter"/>
</dbReference>
<dbReference type="Pfam" id="PF00640">
    <property type="entry name" value="PID"/>
    <property type="match status" value="1"/>
</dbReference>
<accession>A0AAV7BBA6</accession>
<dbReference type="Gene3D" id="3.30.505.10">
    <property type="entry name" value="SH2 domain"/>
    <property type="match status" value="1"/>
</dbReference>
<feature type="domain" description="SH2" evidence="4">
    <location>
        <begin position="277"/>
        <end position="372"/>
    </location>
</feature>
<reference evidence="5" key="1">
    <citation type="thesis" date="2020" institute="ProQuest LLC" country="789 East Eisenhower Parkway, Ann Arbor, MI, USA">
        <title>Comparative Genomics and Chromosome Evolution.</title>
        <authorList>
            <person name="Mudd A.B."/>
        </authorList>
    </citation>
    <scope>NUCLEOTIDE SEQUENCE</scope>
    <source>
        <strain evidence="5">237g6f4</strain>
        <tissue evidence="5">Blood</tissue>
    </source>
</reference>
<dbReference type="InterPro" id="IPR011993">
    <property type="entry name" value="PH-like_dom_sf"/>
</dbReference>
<evidence type="ECO:0008006" key="7">
    <source>
        <dbReference type="Google" id="ProtNLM"/>
    </source>
</evidence>
<dbReference type="Gene3D" id="2.30.29.30">
    <property type="entry name" value="Pleckstrin-homology domain (PH domain)/Phosphotyrosine-binding domain (PTB)"/>
    <property type="match status" value="1"/>
</dbReference>
<evidence type="ECO:0000259" key="3">
    <source>
        <dbReference type="PROSITE" id="PS01179"/>
    </source>
</evidence>
<dbReference type="InterPro" id="IPR000980">
    <property type="entry name" value="SH2"/>
</dbReference>
<dbReference type="EMBL" id="WNYA01000006">
    <property type="protein sequence ID" value="KAG8569796.1"/>
    <property type="molecule type" value="Genomic_DNA"/>
</dbReference>
<proteinExistence type="predicted"/>
<keyword evidence="1 2" id="KW-0727">SH2 domain</keyword>
<dbReference type="PROSITE" id="PS50001">
    <property type="entry name" value="SH2"/>
    <property type="match status" value="1"/>
</dbReference>
<dbReference type="Pfam" id="PF00017">
    <property type="entry name" value="SH2"/>
    <property type="match status" value="1"/>
</dbReference>
<dbReference type="SUPFAM" id="SSF50729">
    <property type="entry name" value="PH domain-like"/>
    <property type="match status" value="1"/>
</dbReference>
<gene>
    <name evidence="5" type="ORF">GDO81_014542</name>
</gene>
<evidence type="ECO:0000313" key="6">
    <source>
        <dbReference type="Proteomes" id="UP000824782"/>
    </source>
</evidence>
<sequence>MEKTCQESSGGGICQKERVITKFTEYVGSFAVKETDSKRRVWIIEEQMRVLKDCARRRPVILKFCLQGVKMYDADGETLLMAHALRRIQYTTCRLEDSQFAFVSRNPQGQTNQLFCHLFVGSQPSEAQVLNLLLCRSFQLLYLAIHPEVGDQKSTACKPQRQGIRGVMAREPLDPGEVSQNVKALVSFKRLSVTAEVKNGSDQTDAPSIVPRSSSVESHCSPTLVRKKAIRSKVIRSGAYRCPKNEPDAQKRGGKDGSECVVAELSEKLEDLQDTVWSCAGVERDQSINLLKNDRMGAFLIRSDPECGGQFTLYMSTKCGVIPYKIYTTPQASYYIEHLPPEFASLTDLVAHHSGTDSSLFFQLAHGRVNPCYETQDTRTCQQRPHTQHKSILEPKLKDSAETQEQSTNIDLAAQPVQPIYHI</sequence>
<evidence type="ECO:0000256" key="2">
    <source>
        <dbReference type="PROSITE-ProRule" id="PRU00191"/>
    </source>
</evidence>
<name>A0AAV7BBA6_ENGPU</name>
<dbReference type="AlphaFoldDB" id="A0AAV7BBA6"/>
<dbReference type="PANTHER" id="PTHR15832:SF3">
    <property type="entry name" value="SH2 DOMAIN-CONTAINING PROTEIN 5"/>
    <property type="match status" value="1"/>
</dbReference>
<evidence type="ECO:0000313" key="5">
    <source>
        <dbReference type="EMBL" id="KAG8569796.1"/>
    </source>
</evidence>
<dbReference type="PROSITE" id="PS01179">
    <property type="entry name" value="PID"/>
    <property type="match status" value="1"/>
</dbReference>
<dbReference type="PANTHER" id="PTHR15832">
    <property type="entry name" value="SHC (SRC HOMOLOGY DOMAIN C-TERMINAL) ADAPTOR HOMOLOG"/>
    <property type="match status" value="1"/>
</dbReference>